<reference evidence="1 2" key="1">
    <citation type="submission" date="2019-02" db="EMBL/GenBank/DDBJ databases">
        <title>WGS of Pseudoxanthomonas species novum from clinical isolates.</title>
        <authorList>
            <person name="Bernier A.-M."/>
            <person name="Bernard K."/>
            <person name="Vachon A."/>
        </authorList>
    </citation>
    <scope>NUCLEOTIDE SEQUENCE [LARGE SCALE GENOMIC DNA]</scope>
    <source>
        <strain evidence="1 2">NML130969</strain>
    </source>
</reference>
<sequence>MNTDLRASLGRAIARTKAHEKTWSASANPAVARGKPKHTMAGYGRIAIAMKFVMWVIQQDQFPTVGAVMTHFGCSEATAYRWTAAYAEACGIDPHNRHGGLPL</sequence>
<evidence type="ECO:0000313" key="2">
    <source>
        <dbReference type="Proteomes" id="UP000294164"/>
    </source>
</evidence>
<dbReference type="OrthoDB" id="5988661at2"/>
<dbReference type="Proteomes" id="UP000294164">
    <property type="component" value="Unassembled WGS sequence"/>
</dbReference>
<organism evidence="1 2">
    <name type="scientific">Pseudoxanthomonas winnipegensis</name>
    <dbReference type="NCBI Taxonomy" id="2480810"/>
    <lineage>
        <taxon>Bacteria</taxon>
        <taxon>Pseudomonadati</taxon>
        <taxon>Pseudomonadota</taxon>
        <taxon>Gammaproteobacteria</taxon>
        <taxon>Lysobacterales</taxon>
        <taxon>Lysobacteraceae</taxon>
        <taxon>Pseudoxanthomonas</taxon>
    </lineage>
</organism>
<name>A0A4Q8M419_9GAMM</name>
<accession>A0A4Q8M419</accession>
<dbReference type="AlphaFoldDB" id="A0A4Q8M419"/>
<gene>
    <name evidence="1" type="ORF">EA655_10740</name>
</gene>
<evidence type="ECO:0000313" key="1">
    <source>
        <dbReference type="EMBL" id="TAA42495.1"/>
    </source>
</evidence>
<proteinExistence type="predicted"/>
<comment type="caution">
    <text evidence="1">The sequence shown here is derived from an EMBL/GenBank/DDBJ whole genome shotgun (WGS) entry which is preliminary data.</text>
</comment>
<protein>
    <submittedName>
        <fullName evidence="1">Helix-turn-helix domain-containing protein</fullName>
    </submittedName>
</protein>
<dbReference type="EMBL" id="SHMG01000005">
    <property type="protein sequence ID" value="TAA42495.1"/>
    <property type="molecule type" value="Genomic_DNA"/>
</dbReference>
<dbReference type="RefSeq" id="WP_130534529.1">
    <property type="nucleotide sequence ID" value="NZ_SHMG01000005.1"/>
</dbReference>